<keyword evidence="12" id="KW-0472">Membrane</keyword>
<evidence type="ECO:0000256" key="6">
    <source>
        <dbReference type="ARBA" id="ARBA00012791"/>
    </source>
</evidence>
<dbReference type="PROSITE" id="PS00911">
    <property type="entry name" value="DHODEHASE_1"/>
    <property type="match status" value="1"/>
</dbReference>
<dbReference type="Proteomes" id="UP000585327">
    <property type="component" value="Unassembled WGS sequence"/>
</dbReference>
<dbReference type="SUPFAM" id="SSF51395">
    <property type="entry name" value="FMN-linked oxidoreductases"/>
    <property type="match status" value="1"/>
</dbReference>
<evidence type="ECO:0000256" key="1">
    <source>
        <dbReference type="ARBA" id="ARBA00001917"/>
    </source>
</evidence>
<evidence type="ECO:0000259" key="15">
    <source>
        <dbReference type="Pfam" id="PF01180"/>
    </source>
</evidence>
<evidence type="ECO:0000313" key="16">
    <source>
        <dbReference type="EMBL" id="MBA4724006.1"/>
    </source>
</evidence>
<evidence type="ECO:0000313" key="17">
    <source>
        <dbReference type="Proteomes" id="UP000585327"/>
    </source>
</evidence>
<dbReference type="InterPro" id="IPR005720">
    <property type="entry name" value="Dihydroorotate_DH_cat"/>
</dbReference>
<dbReference type="NCBIfam" id="TIGR01036">
    <property type="entry name" value="pyrD_sub2"/>
    <property type="match status" value="1"/>
</dbReference>
<dbReference type="InterPro" id="IPR013785">
    <property type="entry name" value="Aldolase_TIM"/>
</dbReference>
<sequence>MKLALFLLKILPEEVAHSIALNGLKLLDKTGLLKFIVKDVKNNEIEFLGMKLKNNLGTAAGLDKNGDYIDSVGKLGFGFLEVGTVTPLPQSGNEKPRLFRVFNENAIINRMGFNNKGVDHLVKNLKNHKYKGIVGVNIGANKTSEGEQRIEDYLVCFKKVYEYADYIVVNISSPNTKNLRELHSAHNLNMLLSAISQLSSELQNAKPIFLKISPDENDESLKQIIKIVESSIFSGLIATNTTIDKALLKESKYHNYEGGLSGAPLFNKSNQKLELINTVAEDMPLIAVGGVINKETYSKKLESGADLVQIYTGFIIKGPSIVSEILN</sequence>
<keyword evidence="9" id="KW-0288">FMN</keyword>
<evidence type="ECO:0000256" key="3">
    <source>
        <dbReference type="ARBA" id="ARBA00004370"/>
    </source>
</evidence>
<dbReference type="PANTHER" id="PTHR48109">
    <property type="entry name" value="DIHYDROOROTATE DEHYDROGENASE (QUINONE), MITOCHONDRIAL-RELATED"/>
    <property type="match status" value="1"/>
</dbReference>
<dbReference type="Pfam" id="PF01180">
    <property type="entry name" value="DHO_dh"/>
    <property type="match status" value="1"/>
</dbReference>
<comment type="caution">
    <text evidence="16">The sequence shown here is derived from an EMBL/GenBank/DDBJ whole genome shotgun (WGS) entry which is preliminary data.</text>
</comment>
<dbReference type="UniPathway" id="UPA00070">
    <property type="reaction ID" value="UER00946"/>
</dbReference>
<organism evidence="16 17">
    <name type="scientific">SAR86 cluster bacterium</name>
    <dbReference type="NCBI Taxonomy" id="2030880"/>
    <lineage>
        <taxon>Bacteria</taxon>
        <taxon>Pseudomonadati</taxon>
        <taxon>Pseudomonadota</taxon>
        <taxon>Gammaproteobacteria</taxon>
        <taxon>SAR86 cluster</taxon>
    </lineage>
</organism>
<dbReference type="GO" id="GO:0106430">
    <property type="term" value="F:dihydroorotate dehydrogenase (quinone) activity"/>
    <property type="evidence" value="ECO:0007669"/>
    <property type="project" value="UniProtKB-EC"/>
</dbReference>
<evidence type="ECO:0000256" key="2">
    <source>
        <dbReference type="ARBA" id="ARBA00003125"/>
    </source>
</evidence>
<evidence type="ECO:0000256" key="4">
    <source>
        <dbReference type="ARBA" id="ARBA00005161"/>
    </source>
</evidence>
<evidence type="ECO:0000256" key="7">
    <source>
        <dbReference type="ARBA" id="ARBA00018366"/>
    </source>
</evidence>
<dbReference type="NCBIfam" id="NF003652">
    <property type="entry name" value="PRK05286.2-5"/>
    <property type="match status" value="1"/>
</dbReference>
<comment type="function">
    <text evidence="2">Catalyzes the conversion of dihydroorotate to orotate with quinone as electron acceptor.</text>
</comment>
<comment type="cofactor">
    <cofactor evidence="1">
        <name>FMN</name>
        <dbReference type="ChEBI" id="CHEBI:58210"/>
    </cofactor>
</comment>
<reference evidence="16 17" key="1">
    <citation type="submission" date="2020-06" db="EMBL/GenBank/DDBJ databases">
        <title>Dysbiosis in marine aquaculture revealed through microbiome analysis: reverse ecology for environmental sustainability.</title>
        <authorList>
            <person name="Haro-Moreno J.M."/>
            <person name="Coutinho F.H."/>
            <person name="Zaragoza-Solas A."/>
            <person name="Picazo A."/>
            <person name="Almagro-Moreno S."/>
            <person name="Lopez-Perez M."/>
        </authorList>
    </citation>
    <scope>NUCLEOTIDE SEQUENCE [LARGE SCALE GENOMIC DNA]</scope>
    <source>
        <strain evidence="16">MCMED-G42</strain>
    </source>
</reference>
<dbReference type="EC" id="1.3.5.2" evidence="6 14"/>
<evidence type="ECO:0000256" key="12">
    <source>
        <dbReference type="ARBA" id="ARBA00023136"/>
    </source>
</evidence>
<protein>
    <recommendedName>
        <fullName evidence="7 14">Dihydroorotate dehydrogenase (quinone)</fullName>
        <ecNumber evidence="6 14">1.3.5.2</ecNumber>
    </recommendedName>
</protein>
<keyword evidence="10" id="KW-0665">Pyrimidine biosynthesis</keyword>
<evidence type="ECO:0000256" key="5">
    <source>
        <dbReference type="ARBA" id="ARBA00005359"/>
    </source>
</evidence>
<dbReference type="InterPro" id="IPR050074">
    <property type="entry name" value="DHO_dehydrogenase"/>
</dbReference>
<comment type="pathway">
    <text evidence="4">Pyrimidine metabolism; UMP biosynthesis via de novo pathway; orotate from (S)-dihydroorotate (quinone route): step 1/1.</text>
</comment>
<evidence type="ECO:0000256" key="14">
    <source>
        <dbReference type="NCBIfam" id="TIGR01036"/>
    </source>
</evidence>
<dbReference type="InterPro" id="IPR001295">
    <property type="entry name" value="Dihydroorotate_DH_CS"/>
</dbReference>
<comment type="catalytic activity">
    <reaction evidence="13">
        <text>(S)-dihydroorotate + a quinone = orotate + a quinol</text>
        <dbReference type="Rhea" id="RHEA:30187"/>
        <dbReference type="ChEBI" id="CHEBI:24646"/>
        <dbReference type="ChEBI" id="CHEBI:30839"/>
        <dbReference type="ChEBI" id="CHEBI:30864"/>
        <dbReference type="ChEBI" id="CHEBI:132124"/>
        <dbReference type="EC" id="1.3.5.2"/>
    </reaction>
</comment>
<dbReference type="InterPro" id="IPR005719">
    <property type="entry name" value="Dihydroorotate_DH_2"/>
</dbReference>
<proteinExistence type="inferred from homology"/>
<dbReference type="PIRSF" id="PIRSF000164">
    <property type="entry name" value="DHO_oxidase"/>
    <property type="match status" value="1"/>
</dbReference>
<dbReference type="InterPro" id="IPR012135">
    <property type="entry name" value="Dihydroorotate_DH_1_2"/>
</dbReference>
<dbReference type="GO" id="GO:0044205">
    <property type="term" value="P:'de novo' UMP biosynthetic process"/>
    <property type="evidence" value="ECO:0007669"/>
    <property type="project" value="UniProtKB-UniPathway"/>
</dbReference>
<accession>A0A838YP41</accession>
<name>A0A838YP41_9GAMM</name>
<dbReference type="Gene3D" id="3.20.20.70">
    <property type="entry name" value="Aldolase class I"/>
    <property type="match status" value="1"/>
</dbReference>
<evidence type="ECO:0000256" key="11">
    <source>
        <dbReference type="ARBA" id="ARBA00023002"/>
    </source>
</evidence>
<dbReference type="GO" id="GO:0005737">
    <property type="term" value="C:cytoplasm"/>
    <property type="evidence" value="ECO:0007669"/>
    <property type="project" value="InterPro"/>
</dbReference>
<keyword evidence="8" id="KW-0285">Flavoprotein</keyword>
<comment type="subcellular location">
    <subcellularLocation>
        <location evidence="3">Membrane</location>
    </subcellularLocation>
</comment>
<keyword evidence="11 16" id="KW-0560">Oxidoreductase</keyword>
<evidence type="ECO:0000256" key="9">
    <source>
        <dbReference type="ARBA" id="ARBA00022643"/>
    </source>
</evidence>
<dbReference type="GO" id="GO:0006207">
    <property type="term" value="P:'de novo' pyrimidine nucleobase biosynthetic process"/>
    <property type="evidence" value="ECO:0007669"/>
    <property type="project" value="UniProtKB-UniRule"/>
</dbReference>
<dbReference type="EMBL" id="JACETM010000014">
    <property type="protein sequence ID" value="MBA4724006.1"/>
    <property type="molecule type" value="Genomic_DNA"/>
</dbReference>
<gene>
    <name evidence="16" type="ORF">H2021_02195</name>
</gene>
<feature type="domain" description="Dihydroorotate dehydrogenase catalytic" evidence="15">
    <location>
        <begin position="45"/>
        <end position="326"/>
    </location>
</feature>
<comment type="similarity">
    <text evidence="5">Belongs to the dihydroorotate dehydrogenase family. Type 2 subfamily.</text>
</comment>
<evidence type="ECO:0000256" key="8">
    <source>
        <dbReference type="ARBA" id="ARBA00022630"/>
    </source>
</evidence>
<evidence type="ECO:0000256" key="10">
    <source>
        <dbReference type="ARBA" id="ARBA00022975"/>
    </source>
</evidence>
<dbReference type="AlphaFoldDB" id="A0A838YP41"/>
<dbReference type="GO" id="GO:0005886">
    <property type="term" value="C:plasma membrane"/>
    <property type="evidence" value="ECO:0007669"/>
    <property type="project" value="TreeGrafter"/>
</dbReference>
<evidence type="ECO:0000256" key="13">
    <source>
        <dbReference type="ARBA" id="ARBA00048639"/>
    </source>
</evidence>
<dbReference type="CDD" id="cd04738">
    <property type="entry name" value="DHOD_2_like"/>
    <property type="match status" value="1"/>
</dbReference>
<dbReference type="PANTHER" id="PTHR48109:SF4">
    <property type="entry name" value="DIHYDROOROTATE DEHYDROGENASE (QUINONE), MITOCHONDRIAL"/>
    <property type="match status" value="1"/>
</dbReference>